<evidence type="ECO:0000313" key="3">
    <source>
        <dbReference type="Proteomes" id="UP000008372"/>
    </source>
</evidence>
<dbReference type="Pfam" id="PF13333">
    <property type="entry name" value="rve_2"/>
    <property type="match status" value="1"/>
</dbReference>
<comment type="caution">
    <text evidence="2">The sequence shown here is derived from an EMBL/GenBank/DDBJ whole genome shotgun (WGS) entry which is preliminary data.</text>
</comment>
<reference evidence="2 3" key="1">
    <citation type="journal article" date="2014" name="Environ. Microbiol.">
        <title>Comparative genomics of the marine bacterial genus Glaciecola reveals the high degree of genomic diversity and genomic characteristic for cold adaptation.</title>
        <authorList>
            <person name="Qin Q.L."/>
            <person name="Xie B.B."/>
            <person name="Yu Y."/>
            <person name="Shu Y.L."/>
            <person name="Rong J.C."/>
            <person name="Zhang Y.J."/>
            <person name="Zhao D.L."/>
            <person name="Chen X.L."/>
            <person name="Zhang X.Y."/>
            <person name="Chen B."/>
            <person name="Zhou B.C."/>
            <person name="Zhang Y.Z."/>
        </authorList>
    </citation>
    <scope>NUCLEOTIDE SEQUENCE [LARGE SCALE GENOMIC DNA]</scope>
    <source>
        <strain evidence="2 3">NO2</strain>
    </source>
</reference>
<dbReference type="Proteomes" id="UP000008372">
    <property type="component" value="Unassembled WGS sequence"/>
</dbReference>
<evidence type="ECO:0000259" key="1">
    <source>
        <dbReference type="PROSITE" id="PS50994"/>
    </source>
</evidence>
<dbReference type="InterPro" id="IPR001584">
    <property type="entry name" value="Integrase_cat-core"/>
</dbReference>
<dbReference type="EMBL" id="BAEK01000069">
    <property type="protein sequence ID" value="GAC06553.1"/>
    <property type="molecule type" value="Genomic_DNA"/>
</dbReference>
<dbReference type="PROSITE" id="PS50994">
    <property type="entry name" value="INTEGRASE"/>
    <property type="match status" value="1"/>
</dbReference>
<name>A0ABQ0IBA6_9ALTE</name>
<dbReference type="InterPro" id="IPR036397">
    <property type="entry name" value="RNaseH_sf"/>
</dbReference>
<dbReference type="InterPro" id="IPR025948">
    <property type="entry name" value="HTH-like_dom"/>
</dbReference>
<dbReference type="Gene3D" id="3.30.420.10">
    <property type="entry name" value="Ribonuclease H-like superfamily/Ribonuclease H"/>
    <property type="match status" value="1"/>
</dbReference>
<dbReference type="InterPro" id="IPR012337">
    <property type="entry name" value="RNaseH-like_sf"/>
</dbReference>
<dbReference type="Pfam" id="PF00665">
    <property type="entry name" value="rve"/>
    <property type="match status" value="1"/>
</dbReference>
<dbReference type="NCBIfam" id="NF033516">
    <property type="entry name" value="transpos_IS3"/>
    <property type="match status" value="1"/>
</dbReference>
<dbReference type="InterPro" id="IPR050900">
    <property type="entry name" value="Transposase_IS3/IS150/IS904"/>
</dbReference>
<organism evidence="2 3">
    <name type="scientific">Paraglaciecola agarilytica NO2</name>
    <dbReference type="NCBI Taxonomy" id="1125747"/>
    <lineage>
        <taxon>Bacteria</taxon>
        <taxon>Pseudomonadati</taxon>
        <taxon>Pseudomonadota</taxon>
        <taxon>Gammaproteobacteria</taxon>
        <taxon>Alteromonadales</taxon>
        <taxon>Alteromonadaceae</taxon>
        <taxon>Paraglaciecola</taxon>
    </lineage>
</organism>
<dbReference type="Pfam" id="PF13276">
    <property type="entry name" value="HTH_21"/>
    <property type="match status" value="1"/>
</dbReference>
<accession>A0ABQ0IBA6</accession>
<proteinExistence type="predicted"/>
<protein>
    <submittedName>
        <fullName evidence="2">Transposase insF for insertion sequence IS3E</fullName>
    </submittedName>
</protein>
<feature type="domain" description="Integrase catalytic" evidence="1">
    <location>
        <begin position="101"/>
        <end position="264"/>
    </location>
</feature>
<dbReference type="SUPFAM" id="SSF53098">
    <property type="entry name" value="Ribonuclease H-like"/>
    <property type="match status" value="1"/>
</dbReference>
<evidence type="ECO:0000313" key="2">
    <source>
        <dbReference type="EMBL" id="GAC06553.1"/>
    </source>
</evidence>
<dbReference type="PANTHER" id="PTHR46889:SF4">
    <property type="entry name" value="TRANSPOSASE INSO FOR INSERTION SEQUENCE ELEMENT IS911B-RELATED"/>
    <property type="match status" value="1"/>
</dbReference>
<sequence length="270" mass="31844">MFDVHPSGYYAWNKQPHSKRAKANQRLTGLIKQFWLESGGVYGYRKVHSDLRDVGEKCGVNRVYRLMRDEGLKAQVGYRKPRHRSGESHIVVPNRLQRQFNPESPDESWVTDITHIRTHEGWLYLAVVVDLFSRKVIGWSMQSRITKEIVLGALLMAVWRRNPKKMVTVHSDQGSQYTSHDWQHFLKVNGLEGSMSRRGNCHDNAVVESFFQLLKRERVKRKVYSTRDDARSDIFDYIEMFYNNKRKHGSNDLLSPVEYEKRYQERLRSV</sequence>
<gene>
    <name evidence="2" type="primary">insF5</name>
    <name evidence="2" type="ORF">GAGA_3720</name>
</gene>
<dbReference type="PANTHER" id="PTHR46889">
    <property type="entry name" value="TRANSPOSASE INSF FOR INSERTION SEQUENCE IS3B-RELATED"/>
    <property type="match status" value="1"/>
</dbReference>
<keyword evidence="3" id="KW-1185">Reference proteome</keyword>
<dbReference type="InterPro" id="IPR048020">
    <property type="entry name" value="Transpos_IS3"/>
</dbReference>